<dbReference type="OrthoDB" id="686884at2759"/>
<evidence type="ECO:0000313" key="1">
    <source>
        <dbReference type="EMBL" id="RDY07597.1"/>
    </source>
</evidence>
<dbReference type="EMBL" id="QJKJ01001437">
    <property type="protein sequence ID" value="RDY07597.1"/>
    <property type="molecule type" value="Genomic_DNA"/>
</dbReference>
<accession>A0A371HXR6</accession>
<dbReference type="Proteomes" id="UP000257109">
    <property type="component" value="Unassembled WGS sequence"/>
</dbReference>
<proteinExistence type="predicted"/>
<organism evidence="1 2">
    <name type="scientific">Mucuna pruriens</name>
    <name type="common">Velvet bean</name>
    <name type="synonym">Dolichos pruriens</name>
    <dbReference type="NCBI Taxonomy" id="157652"/>
    <lineage>
        <taxon>Eukaryota</taxon>
        <taxon>Viridiplantae</taxon>
        <taxon>Streptophyta</taxon>
        <taxon>Embryophyta</taxon>
        <taxon>Tracheophyta</taxon>
        <taxon>Spermatophyta</taxon>
        <taxon>Magnoliopsida</taxon>
        <taxon>eudicotyledons</taxon>
        <taxon>Gunneridae</taxon>
        <taxon>Pentapetalae</taxon>
        <taxon>rosids</taxon>
        <taxon>fabids</taxon>
        <taxon>Fabales</taxon>
        <taxon>Fabaceae</taxon>
        <taxon>Papilionoideae</taxon>
        <taxon>50 kb inversion clade</taxon>
        <taxon>NPAAA clade</taxon>
        <taxon>indigoferoid/millettioid clade</taxon>
        <taxon>Phaseoleae</taxon>
        <taxon>Mucuna</taxon>
    </lineage>
</organism>
<comment type="caution">
    <text evidence="1">The sequence shown here is derived from an EMBL/GenBank/DDBJ whole genome shotgun (WGS) entry which is preliminary data.</text>
</comment>
<keyword evidence="2" id="KW-1185">Reference proteome</keyword>
<evidence type="ECO:0000313" key="2">
    <source>
        <dbReference type="Proteomes" id="UP000257109"/>
    </source>
</evidence>
<gene>
    <name evidence="1" type="ORF">CR513_08273</name>
</gene>
<reference evidence="1" key="1">
    <citation type="submission" date="2018-05" db="EMBL/GenBank/DDBJ databases">
        <title>Draft genome of Mucuna pruriens seed.</title>
        <authorList>
            <person name="Nnadi N.E."/>
            <person name="Vos R."/>
            <person name="Hasami M.H."/>
            <person name="Devisetty U.K."/>
            <person name="Aguiy J.C."/>
        </authorList>
    </citation>
    <scope>NUCLEOTIDE SEQUENCE [LARGE SCALE GENOMIC DNA]</scope>
    <source>
        <strain evidence="1">JCA_2017</strain>
    </source>
</reference>
<feature type="non-terminal residue" evidence="1">
    <location>
        <position position="103"/>
    </location>
</feature>
<dbReference type="AlphaFoldDB" id="A0A371HXR6"/>
<feature type="non-terminal residue" evidence="1">
    <location>
        <position position="1"/>
    </location>
</feature>
<protein>
    <submittedName>
        <fullName evidence="1">Uncharacterized protein</fullName>
    </submittedName>
</protein>
<sequence length="103" mass="11137">MPRTRDGTRPQTTKKPYIVKHSFSVGALILTDPEGHDLIHPIHTDMSSIEKESKGLTPSLEDGGVSIAGARGTVINSQQKALGWKLVLTCILLHGIPKEGLML</sequence>
<name>A0A371HXR6_MUCPR</name>